<dbReference type="SUPFAM" id="SSF88946">
    <property type="entry name" value="Sigma2 domain of RNA polymerase sigma factors"/>
    <property type="match status" value="1"/>
</dbReference>
<dbReference type="GO" id="GO:0003700">
    <property type="term" value="F:DNA-binding transcription factor activity"/>
    <property type="evidence" value="ECO:0007669"/>
    <property type="project" value="InterPro"/>
</dbReference>
<proteinExistence type="predicted"/>
<dbReference type="Proteomes" id="UP000198598">
    <property type="component" value="Unassembled WGS sequence"/>
</dbReference>
<dbReference type="EMBL" id="FOLQ01000002">
    <property type="protein sequence ID" value="SFC89191.1"/>
    <property type="molecule type" value="Genomic_DNA"/>
</dbReference>
<accession>A0A1I1MUY7</accession>
<evidence type="ECO:0000313" key="2">
    <source>
        <dbReference type="Proteomes" id="UP000198598"/>
    </source>
</evidence>
<keyword evidence="2" id="KW-1185">Reference proteome</keyword>
<dbReference type="STRING" id="662367.SAMN05216167_102722"/>
<name>A0A1I1MUY7_9BACT</name>
<reference evidence="1 2" key="1">
    <citation type="submission" date="2016-10" db="EMBL/GenBank/DDBJ databases">
        <authorList>
            <person name="de Groot N.N."/>
        </authorList>
    </citation>
    <scope>NUCLEOTIDE SEQUENCE [LARGE SCALE GENOMIC DNA]</scope>
    <source>
        <strain evidence="1 2">DSM 26130</strain>
    </source>
</reference>
<sequence length="87" mass="10389">MKLKPLSDEIVPIRLHIGDEVASQKIYQRYWKKLYNIARHKIDSKDRVEELVLNIFLKIWERRSECCINWLDACPFTTVHYATLMGP</sequence>
<organism evidence="1 2">
    <name type="scientific">Spirosoma endophyticum</name>
    <dbReference type="NCBI Taxonomy" id="662367"/>
    <lineage>
        <taxon>Bacteria</taxon>
        <taxon>Pseudomonadati</taxon>
        <taxon>Bacteroidota</taxon>
        <taxon>Cytophagia</taxon>
        <taxon>Cytophagales</taxon>
        <taxon>Cytophagaceae</taxon>
        <taxon>Spirosoma</taxon>
    </lineage>
</organism>
<dbReference type="Gene3D" id="1.10.1740.10">
    <property type="match status" value="1"/>
</dbReference>
<dbReference type="InterPro" id="IPR013325">
    <property type="entry name" value="RNA_pol_sigma_r2"/>
</dbReference>
<dbReference type="GO" id="GO:0006352">
    <property type="term" value="P:DNA-templated transcription initiation"/>
    <property type="evidence" value="ECO:0007669"/>
    <property type="project" value="InterPro"/>
</dbReference>
<protein>
    <submittedName>
        <fullName evidence="1">RNA polymerase sigma-70 factor, ECF subfamily</fullName>
    </submittedName>
</protein>
<evidence type="ECO:0000313" key="1">
    <source>
        <dbReference type="EMBL" id="SFC89191.1"/>
    </source>
</evidence>
<dbReference type="AlphaFoldDB" id="A0A1I1MUY7"/>
<gene>
    <name evidence="1" type="ORF">SAMN05216167_102722</name>
</gene>
<dbReference type="OrthoDB" id="679904at2"/>
<dbReference type="RefSeq" id="WP_093824901.1">
    <property type="nucleotide sequence ID" value="NZ_FOLQ01000002.1"/>
</dbReference>